<dbReference type="AlphaFoldDB" id="A0A9X0CU18"/>
<dbReference type="EMBL" id="MU826831">
    <property type="protein sequence ID" value="KAJ7373439.1"/>
    <property type="molecule type" value="Genomic_DNA"/>
</dbReference>
<keyword evidence="17" id="KW-1185">Reference proteome</keyword>
<dbReference type="PANTHER" id="PTHR13351:SF1">
    <property type="entry name" value="RENIN RECEPTOR"/>
    <property type="match status" value="1"/>
</dbReference>
<evidence type="ECO:0000256" key="12">
    <source>
        <dbReference type="SAM" id="Phobius"/>
    </source>
</evidence>
<feature type="chain" id="PRO_5040789888" evidence="13">
    <location>
        <begin position="22"/>
        <end position="499"/>
    </location>
</feature>
<dbReference type="PANTHER" id="PTHR13351">
    <property type="entry name" value="RENIN RECEPTOR"/>
    <property type="match status" value="1"/>
</dbReference>
<feature type="domain" description="Renin receptor N-terminal" evidence="15">
    <location>
        <begin position="42"/>
        <end position="134"/>
    </location>
</feature>
<keyword evidence="9 12" id="KW-1133">Transmembrane helix</keyword>
<evidence type="ECO:0000256" key="4">
    <source>
        <dbReference type="ARBA" id="ARBA00022475"/>
    </source>
</evidence>
<keyword evidence="6 12" id="KW-0812">Transmembrane</keyword>
<feature type="domain" description="Renin receptor N-terminal" evidence="15">
    <location>
        <begin position="249"/>
        <end position="342"/>
    </location>
</feature>
<evidence type="ECO:0000256" key="13">
    <source>
        <dbReference type="SAM" id="SignalP"/>
    </source>
</evidence>
<keyword evidence="4" id="KW-1003">Cell membrane</keyword>
<evidence type="ECO:0000259" key="15">
    <source>
        <dbReference type="Pfam" id="PF25294"/>
    </source>
</evidence>
<dbReference type="GO" id="GO:0005789">
    <property type="term" value="C:endoplasmic reticulum membrane"/>
    <property type="evidence" value="ECO:0007669"/>
    <property type="project" value="UniProtKB-SubCell"/>
</dbReference>
<organism evidence="16 17">
    <name type="scientific">Desmophyllum pertusum</name>
    <dbReference type="NCBI Taxonomy" id="174260"/>
    <lineage>
        <taxon>Eukaryota</taxon>
        <taxon>Metazoa</taxon>
        <taxon>Cnidaria</taxon>
        <taxon>Anthozoa</taxon>
        <taxon>Hexacorallia</taxon>
        <taxon>Scleractinia</taxon>
        <taxon>Caryophylliina</taxon>
        <taxon>Caryophylliidae</taxon>
        <taxon>Desmophyllum</taxon>
    </lineage>
</organism>
<dbReference type="Pfam" id="PF07850">
    <property type="entry name" value="Renin_r"/>
    <property type="match status" value="1"/>
</dbReference>
<reference evidence="16" key="1">
    <citation type="submission" date="2023-01" db="EMBL/GenBank/DDBJ databases">
        <title>Genome assembly of the deep-sea coral Lophelia pertusa.</title>
        <authorList>
            <person name="Herrera S."/>
            <person name="Cordes E."/>
        </authorList>
    </citation>
    <scope>NUCLEOTIDE SEQUENCE</scope>
    <source>
        <strain evidence="16">USNM1676648</strain>
        <tissue evidence="16">Polyp</tissue>
    </source>
</reference>
<accession>A0A9X0CU18</accession>
<keyword evidence="8" id="KW-0256">Endoplasmic reticulum</keyword>
<comment type="subcellular location">
    <subcellularLocation>
        <location evidence="2">Cell membrane</location>
        <topology evidence="2">Single-pass type I membrane protein</topology>
    </subcellularLocation>
    <subcellularLocation>
        <location evidence="1">Endoplasmic reticulum membrane</location>
        <topology evidence="1">Single-pass type I membrane protein</topology>
    </subcellularLocation>
    <subcellularLocation>
        <location evidence="3">Vesicle</location>
    </subcellularLocation>
</comment>
<keyword evidence="10 12" id="KW-0472">Membrane</keyword>
<comment type="caution">
    <text evidence="16">The sequence shown here is derived from an EMBL/GenBank/DDBJ whole genome shotgun (WGS) entry which is preliminary data.</text>
</comment>
<protein>
    <submittedName>
        <fullName evidence="16">Renin receptor</fullName>
    </submittedName>
</protein>
<keyword evidence="5" id="KW-0165">Cleavage on pair of basic residues</keyword>
<dbReference type="GO" id="GO:0038023">
    <property type="term" value="F:signaling receptor activity"/>
    <property type="evidence" value="ECO:0007669"/>
    <property type="project" value="InterPro"/>
</dbReference>
<dbReference type="InterPro" id="IPR012493">
    <property type="entry name" value="Renin_rcpt"/>
</dbReference>
<dbReference type="OrthoDB" id="7866065at2759"/>
<evidence type="ECO:0000256" key="6">
    <source>
        <dbReference type="ARBA" id="ARBA00022692"/>
    </source>
</evidence>
<evidence type="ECO:0000256" key="5">
    <source>
        <dbReference type="ARBA" id="ARBA00022685"/>
    </source>
</evidence>
<evidence type="ECO:0000256" key="3">
    <source>
        <dbReference type="ARBA" id="ARBA00004373"/>
    </source>
</evidence>
<dbReference type="InterPro" id="IPR057318">
    <property type="entry name" value="RENR_N"/>
</dbReference>
<proteinExistence type="predicted"/>
<evidence type="ECO:0000256" key="11">
    <source>
        <dbReference type="ARBA" id="ARBA00023170"/>
    </source>
</evidence>
<dbReference type="GO" id="GO:0009897">
    <property type="term" value="C:external side of plasma membrane"/>
    <property type="evidence" value="ECO:0007669"/>
    <property type="project" value="TreeGrafter"/>
</dbReference>
<evidence type="ECO:0000313" key="16">
    <source>
        <dbReference type="EMBL" id="KAJ7373439.1"/>
    </source>
</evidence>
<dbReference type="Proteomes" id="UP001163046">
    <property type="component" value="Unassembled WGS sequence"/>
</dbReference>
<evidence type="ECO:0000256" key="8">
    <source>
        <dbReference type="ARBA" id="ARBA00022824"/>
    </source>
</evidence>
<sequence>MAEGRIVRCLFHLLFISTVSSLLSNAKDSLVIREAEKTSDASKFIIAHSPSYVTFLPNAGAIPSDEVSNVIALALGFSSTKELDWAGLLAGDVFHRPKANVLITVDGVTKDDKFDLPGRAAAYPVTESEGASSLGGILSTSSVTQENLPTHVTNVFGGKSLTVSVSGSELLAAAGHATGTNSHTSFWNQAEDKFKQIEEDSVQGLEDLLVTKEEIIKRLEKANFGKGVKFASSTKEFTVSIPGKENAIFNMEKKEDFLLFAEIDAILQILEKLNSNPSLVEDGVPDMFTLSLSSVKGLRRRYGDKSLQAEGAIQFLKDMIPKIVKKFADLYNGNVLVEVLSLEWLGDLHTKYPHEMHVVYQEVQPHLLTQSMDMFHDHLPSVTLRNDLEETVKQSLCESLQNKLLSVQSRLRVSCVGRHRERRAAGGAAQVKAAPNIDLSKVNLGAQYSGHYPIIFNIWLWLLVVLVLSIYVVCLVMWYMDPGRDSIIYRMTSQRIKTD</sequence>
<evidence type="ECO:0000259" key="14">
    <source>
        <dbReference type="Pfam" id="PF07850"/>
    </source>
</evidence>
<evidence type="ECO:0000256" key="1">
    <source>
        <dbReference type="ARBA" id="ARBA00004115"/>
    </source>
</evidence>
<dbReference type="GO" id="GO:0098588">
    <property type="term" value="C:bounding membrane of organelle"/>
    <property type="evidence" value="ECO:0007669"/>
    <property type="project" value="UniProtKB-ARBA"/>
</dbReference>
<feature type="transmembrane region" description="Helical" evidence="12">
    <location>
        <begin position="458"/>
        <end position="480"/>
    </location>
</feature>
<evidence type="ECO:0000256" key="7">
    <source>
        <dbReference type="ARBA" id="ARBA00022729"/>
    </source>
</evidence>
<dbReference type="InterPro" id="IPR056780">
    <property type="entry name" value="Renin_r_C"/>
</dbReference>
<keyword evidence="7 13" id="KW-0732">Signal</keyword>
<evidence type="ECO:0000256" key="9">
    <source>
        <dbReference type="ARBA" id="ARBA00022989"/>
    </source>
</evidence>
<feature type="domain" description="Renin receptor-like C-terminal transmembrane spanning segment" evidence="14">
    <location>
        <begin position="423"/>
        <end position="499"/>
    </location>
</feature>
<evidence type="ECO:0000256" key="2">
    <source>
        <dbReference type="ARBA" id="ARBA00004251"/>
    </source>
</evidence>
<evidence type="ECO:0000256" key="10">
    <source>
        <dbReference type="ARBA" id="ARBA00023136"/>
    </source>
</evidence>
<dbReference type="Pfam" id="PF25294">
    <property type="entry name" value="RENR_N"/>
    <property type="match status" value="2"/>
</dbReference>
<dbReference type="GO" id="GO:0031982">
    <property type="term" value="C:vesicle"/>
    <property type="evidence" value="ECO:0007669"/>
    <property type="project" value="UniProtKB-SubCell"/>
</dbReference>
<keyword evidence="11 16" id="KW-0675">Receptor</keyword>
<gene>
    <name evidence="16" type="primary">ATP6AP2</name>
    <name evidence="16" type="ORF">OS493_013034</name>
</gene>
<evidence type="ECO:0000313" key="17">
    <source>
        <dbReference type="Proteomes" id="UP001163046"/>
    </source>
</evidence>
<feature type="signal peptide" evidence="13">
    <location>
        <begin position="1"/>
        <end position="21"/>
    </location>
</feature>
<name>A0A9X0CU18_9CNID</name>